<organism evidence="1">
    <name type="scientific">Borrelia nietonii YOR</name>
    <dbReference type="NCBI Taxonomy" id="1293576"/>
    <lineage>
        <taxon>Bacteria</taxon>
        <taxon>Pseudomonadati</taxon>
        <taxon>Spirochaetota</taxon>
        <taxon>Spirochaetia</taxon>
        <taxon>Spirochaetales</taxon>
        <taxon>Borreliaceae</taxon>
        <taxon>Borrelia</taxon>
        <taxon>Borrelia nietonii</taxon>
    </lineage>
</organism>
<keyword evidence="1" id="KW-0614">Plasmid</keyword>
<dbReference type="AlphaFoldDB" id="W5SBC8"/>
<accession>W5SBC8</accession>
<geneLocation type="plasmid" evidence="1">
    <name>unnamed</name>
</geneLocation>
<dbReference type="HOGENOM" id="CLU_3285847_0_0_12"/>
<sequence length="40" mass="4377">MLTAVSVPAALELPSLFMSDTLLKGFLSRCYSVLNLFKVT</sequence>
<reference evidence="1" key="1">
    <citation type="submission" date="2013-02" db="EMBL/GenBank/DDBJ databases">
        <title>Comparative genomics of Borrelia species.</title>
        <authorList>
            <person name="Schwan T.G."/>
            <person name="Raffel S.J."/>
            <person name="Porcella S.F."/>
        </authorList>
    </citation>
    <scope>NUCLEOTIDE SEQUENCE</scope>
    <source>
        <strain evidence="1">YOR</strain>
        <plasmid evidence="1">unnamed</plasmid>
    </source>
</reference>
<dbReference type="EMBL" id="CP004180">
    <property type="protein sequence ID" value="AHH04379.1"/>
    <property type="molecule type" value="Genomic_DNA"/>
</dbReference>
<evidence type="ECO:0000313" key="1">
    <source>
        <dbReference type="EMBL" id="AHH04379.1"/>
    </source>
</evidence>
<gene>
    <name evidence="1" type="ORF">BHY_1429</name>
</gene>
<protein>
    <submittedName>
        <fullName evidence="1">Uncharacterized protein</fullName>
    </submittedName>
</protein>
<proteinExistence type="predicted"/>
<name>W5SBC8_9SPIR</name>